<protein>
    <submittedName>
        <fullName evidence="3">Esterase lipase</fullName>
        <ecNumber evidence="3">3.1.1.-</ecNumber>
    </submittedName>
</protein>
<feature type="chain" id="PRO_5037495873" evidence="2">
    <location>
        <begin position="28"/>
        <end position="187"/>
    </location>
</feature>
<evidence type="ECO:0000256" key="1">
    <source>
        <dbReference type="PROSITE-ProRule" id="PRU00339"/>
    </source>
</evidence>
<evidence type="ECO:0000256" key="2">
    <source>
        <dbReference type="SAM" id="SignalP"/>
    </source>
</evidence>
<feature type="signal peptide" evidence="2">
    <location>
        <begin position="1"/>
        <end position="27"/>
    </location>
</feature>
<comment type="caution">
    <text evidence="3">The sequence shown here is derived from an EMBL/GenBank/DDBJ whole genome shotgun (WGS) entry which is preliminary data.</text>
</comment>
<dbReference type="AlphaFoldDB" id="A0A921NPT6"/>
<dbReference type="GO" id="GO:0016787">
    <property type="term" value="F:hydrolase activity"/>
    <property type="evidence" value="ECO:0007669"/>
    <property type="project" value="UniProtKB-KW"/>
</dbReference>
<keyword evidence="1" id="KW-0802">TPR repeat</keyword>
<dbReference type="SUPFAM" id="SSF48452">
    <property type="entry name" value="TPR-like"/>
    <property type="match status" value="1"/>
</dbReference>
<accession>A0A921NPT6</accession>
<dbReference type="PROSITE" id="PS50005">
    <property type="entry name" value="TPR"/>
    <property type="match status" value="1"/>
</dbReference>
<dbReference type="EMBL" id="APKE01000033">
    <property type="protein sequence ID" value="KAF0674960.1"/>
    <property type="molecule type" value="Genomic_DNA"/>
</dbReference>
<dbReference type="OrthoDB" id="9815010at2"/>
<dbReference type="Proteomes" id="UP000698242">
    <property type="component" value="Unassembled WGS sequence"/>
</dbReference>
<keyword evidence="3" id="KW-0378">Hydrolase</keyword>
<keyword evidence="4" id="KW-1185">Reference proteome</keyword>
<dbReference type="InterPro" id="IPR019734">
    <property type="entry name" value="TPR_rpt"/>
</dbReference>
<gene>
    <name evidence="3" type="ORF">PMES_02669</name>
</gene>
<organism evidence="3 4">
    <name type="scientific">Profundibacterium mesophilum KAUST100406-0324</name>
    <dbReference type="NCBI Taxonomy" id="1037889"/>
    <lineage>
        <taxon>Bacteria</taxon>
        <taxon>Pseudomonadati</taxon>
        <taxon>Pseudomonadota</taxon>
        <taxon>Alphaproteobacteria</taxon>
        <taxon>Rhodobacterales</taxon>
        <taxon>Roseobacteraceae</taxon>
        <taxon>Profundibacterium</taxon>
    </lineage>
</organism>
<dbReference type="EC" id="3.1.1.-" evidence="3"/>
<dbReference type="Pfam" id="PF00515">
    <property type="entry name" value="TPR_1"/>
    <property type="match status" value="1"/>
</dbReference>
<dbReference type="SMART" id="SM00028">
    <property type="entry name" value="TPR"/>
    <property type="match status" value="3"/>
</dbReference>
<keyword evidence="2" id="KW-0732">Signal</keyword>
<feature type="repeat" description="TPR" evidence="1">
    <location>
        <begin position="101"/>
        <end position="134"/>
    </location>
</feature>
<sequence>MMRSKSELKPVVAALAVLLCAAAPAAAQQNESLPDLFAALQDAEGAAADEIVERIQKEWSRSGSPAMDLLLDRAREAMAGGETALALGHLGALIDHAPEFAEGYNARAAAYFQLDRYGEALDDLRMALALNPRHFGAITGLALILEALDRPERALAAWREVERLNPSQEGLAAAMSRLQRAVEGAEI</sequence>
<proteinExistence type="predicted"/>
<evidence type="ECO:0000313" key="4">
    <source>
        <dbReference type="Proteomes" id="UP000698242"/>
    </source>
</evidence>
<dbReference type="InterPro" id="IPR011990">
    <property type="entry name" value="TPR-like_helical_dom_sf"/>
</dbReference>
<name>A0A921NPT6_9RHOB</name>
<reference evidence="3" key="1">
    <citation type="submission" date="2013-03" db="EMBL/GenBank/DDBJ databases">
        <title>Genome Sequence of the Profundibacterium mesophilum strain KAUST100406-0324T from Red Sea, a novel genus in the family Rhodobacteraceae.</title>
        <authorList>
            <person name="Essack M."/>
            <person name="Alam I."/>
            <person name="Lafi F."/>
            <person name="Alawi W."/>
            <person name="Kamanu F."/>
            <person name="Al-Suwailem A."/>
            <person name="Lee O.O."/>
            <person name="Xu Y."/>
            <person name="Bajic V."/>
            <person name="Qian P.-Y."/>
            <person name="Archer J."/>
        </authorList>
    </citation>
    <scope>NUCLEOTIDE SEQUENCE</scope>
    <source>
        <strain evidence="3">KAUST100406-0324</strain>
    </source>
</reference>
<evidence type="ECO:0000313" key="3">
    <source>
        <dbReference type="EMBL" id="KAF0674960.1"/>
    </source>
</evidence>
<dbReference type="Gene3D" id="1.25.40.10">
    <property type="entry name" value="Tetratricopeptide repeat domain"/>
    <property type="match status" value="1"/>
</dbReference>